<dbReference type="EMBL" id="AVOT02018212">
    <property type="protein sequence ID" value="MBW0504906.1"/>
    <property type="molecule type" value="Genomic_DNA"/>
</dbReference>
<keyword evidence="2" id="KW-1185">Reference proteome</keyword>
<proteinExistence type="predicted"/>
<reference evidence="1" key="1">
    <citation type="submission" date="2021-03" db="EMBL/GenBank/DDBJ databases">
        <title>Draft genome sequence of rust myrtle Austropuccinia psidii MF-1, a brazilian biotype.</title>
        <authorList>
            <person name="Quecine M.C."/>
            <person name="Pachon D.M.R."/>
            <person name="Bonatelli M.L."/>
            <person name="Correr F.H."/>
            <person name="Franceschini L.M."/>
            <person name="Leite T.F."/>
            <person name="Margarido G.R.A."/>
            <person name="Almeida C.A."/>
            <person name="Ferrarezi J.A."/>
            <person name="Labate C.A."/>
        </authorList>
    </citation>
    <scope>NUCLEOTIDE SEQUENCE</scope>
    <source>
        <strain evidence="1">MF-1</strain>
    </source>
</reference>
<dbReference type="Proteomes" id="UP000765509">
    <property type="component" value="Unassembled WGS sequence"/>
</dbReference>
<protein>
    <submittedName>
        <fullName evidence="1">Uncharacterized protein</fullName>
    </submittedName>
</protein>
<evidence type="ECO:0000313" key="1">
    <source>
        <dbReference type="EMBL" id="MBW0504906.1"/>
    </source>
</evidence>
<dbReference type="OrthoDB" id="413122at2759"/>
<name>A0A9Q3DQR6_9BASI</name>
<gene>
    <name evidence="1" type="ORF">O181_044621</name>
</gene>
<accession>A0A9Q3DQR6</accession>
<dbReference type="AlphaFoldDB" id="A0A9Q3DQR6"/>
<organism evidence="1 2">
    <name type="scientific">Austropuccinia psidii MF-1</name>
    <dbReference type="NCBI Taxonomy" id="1389203"/>
    <lineage>
        <taxon>Eukaryota</taxon>
        <taxon>Fungi</taxon>
        <taxon>Dikarya</taxon>
        <taxon>Basidiomycota</taxon>
        <taxon>Pucciniomycotina</taxon>
        <taxon>Pucciniomycetes</taxon>
        <taxon>Pucciniales</taxon>
        <taxon>Sphaerophragmiaceae</taxon>
        <taxon>Austropuccinia</taxon>
    </lineage>
</organism>
<comment type="caution">
    <text evidence="1">The sequence shown here is derived from an EMBL/GenBank/DDBJ whole genome shotgun (WGS) entry which is preliminary data.</text>
</comment>
<sequence length="111" mass="13151">MLKKGWNTRLSYDTLKEELEDINPAERSFKIMLDKARHNAKICMQDYFKYTKERWDKSHRPPDFKVGGFVLISTLKFNEMKGPNKLKNFFEGTFIIKELHGHHAVELEFTG</sequence>
<evidence type="ECO:0000313" key="2">
    <source>
        <dbReference type="Proteomes" id="UP000765509"/>
    </source>
</evidence>